<dbReference type="SUPFAM" id="SSF144000">
    <property type="entry name" value="Oxysterol-binding protein-like"/>
    <property type="match status" value="1"/>
</dbReference>
<dbReference type="FunFam" id="2.30.29.30:FF:000089">
    <property type="entry name" value="Oxysterol-binding protein"/>
    <property type="match status" value="1"/>
</dbReference>
<dbReference type="PROSITE" id="PS50003">
    <property type="entry name" value="PH_DOMAIN"/>
    <property type="match status" value="1"/>
</dbReference>
<evidence type="ECO:0000256" key="5">
    <source>
        <dbReference type="ARBA" id="ARBA00023121"/>
    </source>
</evidence>
<comment type="catalytic activity">
    <reaction evidence="6">
        <text>a 1,2-diacyl-sn-glycero-3-phospho-(1D-myo-inositol 4-phosphate)(out) + a 1,2-diacyl-sn-glycero-3-phospho-L-serine(in) = a 1,2-diacyl-sn-glycero-3-phospho-(1D-myo-inositol 4-phosphate)(in) + a 1,2-diacyl-sn-glycero-3-phospho-L-serine(out)</text>
        <dbReference type="Rhea" id="RHEA:81667"/>
        <dbReference type="ChEBI" id="CHEBI:57262"/>
        <dbReference type="ChEBI" id="CHEBI:58178"/>
    </reaction>
</comment>
<dbReference type="SMART" id="SM00233">
    <property type="entry name" value="PH"/>
    <property type="match status" value="1"/>
</dbReference>
<comment type="similarity">
    <text evidence="1 8">Belongs to the OSBP family.</text>
</comment>
<evidence type="ECO:0000256" key="1">
    <source>
        <dbReference type="ARBA" id="ARBA00008842"/>
    </source>
</evidence>
<evidence type="ECO:0000256" key="4">
    <source>
        <dbReference type="ARBA" id="ARBA00023055"/>
    </source>
</evidence>
<dbReference type="Pfam" id="PF00169">
    <property type="entry name" value="PH"/>
    <property type="match status" value="1"/>
</dbReference>
<evidence type="ECO:0000256" key="2">
    <source>
        <dbReference type="ARBA" id="ARBA00022448"/>
    </source>
</evidence>
<dbReference type="InterPro" id="IPR037239">
    <property type="entry name" value="OSBP_sf"/>
</dbReference>
<dbReference type="GO" id="GO:0032934">
    <property type="term" value="F:sterol binding"/>
    <property type="evidence" value="ECO:0007669"/>
    <property type="project" value="TreeGrafter"/>
</dbReference>
<evidence type="ECO:0000256" key="6">
    <source>
        <dbReference type="ARBA" id="ARBA00050284"/>
    </source>
</evidence>
<evidence type="ECO:0000256" key="7">
    <source>
        <dbReference type="ARBA" id="ARBA00055284"/>
    </source>
</evidence>
<comment type="function">
    <text evidence="7">Interacts with OSBPL11 to function as lipid transfer proteins. Together they form a heterodimer that localizes at the ER-trans-Golgi membrane contact sites, and exchanges phosphatidylserine (1,2-diacyl-sn-glycero-3-phospho-L-serine, PS) for phosphatidylinositol-4-phosphate (1,2-diacyl-sn-glycero-3-phospho-(1D-myo-inositol 4-phosphate), PI(4)P) between the two organelles, a step that is critical for sphingomyelin synthesis in the Golgi complex.</text>
</comment>
<feature type="compositionally biased region" description="Low complexity" evidence="11">
    <location>
        <begin position="345"/>
        <end position="358"/>
    </location>
</feature>
<protein>
    <recommendedName>
        <fullName evidence="9">Oxysterol-binding protein</fullName>
    </recommendedName>
</protein>
<feature type="region of interest" description="Disordered" evidence="11">
    <location>
        <begin position="282"/>
        <end position="367"/>
    </location>
</feature>
<feature type="compositionally biased region" description="Acidic residues" evidence="11">
    <location>
        <begin position="305"/>
        <end position="314"/>
    </location>
</feature>
<feature type="compositionally biased region" description="Basic and acidic residues" evidence="11">
    <location>
        <begin position="282"/>
        <end position="292"/>
    </location>
</feature>
<dbReference type="GO" id="GO:0006869">
    <property type="term" value="P:lipid transport"/>
    <property type="evidence" value="ECO:0007669"/>
    <property type="project" value="UniProtKB-KW"/>
</dbReference>
<dbReference type="InterPro" id="IPR011993">
    <property type="entry name" value="PH-like_dom_sf"/>
</dbReference>
<name>A0A2R5LC43_9ACAR</name>
<dbReference type="GO" id="GO:0005794">
    <property type="term" value="C:Golgi apparatus"/>
    <property type="evidence" value="ECO:0007669"/>
    <property type="project" value="TreeGrafter"/>
</dbReference>
<dbReference type="PANTHER" id="PTHR10972:SF200">
    <property type="entry name" value="OXYSTEROL-BINDING PROTEIN-RELATED PROTEIN 9"/>
    <property type="match status" value="1"/>
</dbReference>
<dbReference type="PANTHER" id="PTHR10972">
    <property type="entry name" value="OXYSTEROL-BINDING PROTEIN-RELATED"/>
    <property type="match status" value="1"/>
</dbReference>
<reference evidence="13" key="1">
    <citation type="submission" date="2018-03" db="EMBL/GenBank/DDBJ databases">
        <title>The relapsing fever spirochete Borrelia turicatae persists in the highly oxidative environment of its soft-bodied tick vector.</title>
        <authorList>
            <person name="Bourret T.J."/>
            <person name="Boyle W.K."/>
            <person name="Valenzuela J.G."/>
            <person name="Oliveira F."/>
            <person name="Lopez J.E."/>
        </authorList>
    </citation>
    <scope>NUCLEOTIDE SEQUENCE</scope>
    <source>
        <strain evidence="13">Kansas strain/isolate</strain>
        <tissue evidence="13">Salivary glands</tissue>
    </source>
</reference>
<dbReference type="Gene3D" id="2.30.29.30">
    <property type="entry name" value="Pleckstrin-homology domain (PH domain)/Phosphotyrosine-binding domain (PTB)"/>
    <property type="match status" value="1"/>
</dbReference>
<feature type="coiled-coil region" evidence="10">
    <location>
        <begin position="674"/>
        <end position="704"/>
    </location>
</feature>
<dbReference type="Gene3D" id="2.40.160.120">
    <property type="match status" value="1"/>
</dbReference>
<dbReference type="InterPro" id="IPR000648">
    <property type="entry name" value="Oxysterol-bd"/>
</dbReference>
<dbReference type="Gene3D" id="3.30.70.3490">
    <property type="match status" value="1"/>
</dbReference>
<dbReference type="AlphaFoldDB" id="A0A2R5LC43"/>
<sequence>MAATSVEGPLSKWTNVMKGWQYRWFVLDDNAGLLSYYTSKENMARGARRGCVRLQGAVIGIDGEDDSTFAIRVDRKTFHFQARDAEERERWVRALEETIQRHTLQRQPNARMWEQTSMVAPTQRNFDTKLTEADSYLQLLIEQIRDLECNVEKVTDLREKKQLAGISNNANALLETIKHTIVLLQIAKNTAQPVNGVYPQRRRDDKVHLPLRRNSEEKFVSAPSEPAQRAAVQSSVGEVDGEDQEKEESTGRSVEKVMCVAPPLVTESPKQQNLEGTFHEETPVVIPSEKRSSVQVVPPLSYSSSDEEEDFFDAQEEREHTQTSRKSITIPPPVSNMSVQPSVKPASTSAAPASAYDAAYEDDSEEELGSLENQKSVFSHVLSQLRIGMDLTRVTLPTFILERRSLLEMYADFFAHPNLFVNIVDHADPKDRMVEVVRWYLSAFHAGRKSAVAKKPYNPILGEIFRCYWKTGSPGGKPVTDGPVPWACNDDLTFIAEQVSHHPPVSAFYAENVTKGIACCAHIWTKSKFLGMSIGVHNIGQGCVMFLKHGEEYLVNFPSGYGRSIFTVPWIELGGNVDITCNKTGYSAAIQFHTKPIIGGKRHQITADIFLPNTKQSFVTITGEWNGVMTAKYPSGQEEPFVDTTTLPIVKKIVKSITEQEEYESRRLWKDVTLALKNKDVNVATDAKAQLEEKQRAEAKERKDTNGTWTPRVFKEVGEHWVYTNSLQKRLARQHRR</sequence>
<evidence type="ECO:0000256" key="10">
    <source>
        <dbReference type="SAM" id="Coils"/>
    </source>
</evidence>
<proteinExistence type="inferred from homology"/>
<keyword evidence="3" id="KW-0597">Phosphoprotein</keyword>
<evidence type="ECO:0000256" key="11">
    <source>
        <dbReference type="SAM" id="MobiDB-lite"/>
    </source>
</evidence>
<dbReference type="Gene3D" id="1.10.287.2720">
    <property type="match status" value="1"/>
</dbReference>
<dbReference type="SUPFAM" id="SSF50729">
    <property type="entry name" value="PH domain-like"/>
    <property type="match status" value="1"/>
</dbReference>
<keyword evidence="5" id="KW-0446">Lipid-binding</keyword>
<dbReference type="InterPro" id="IPR018494">
    <property type="entry name" value="Oxysterol-bd_CS"/>
</dbReference>
<dbReference type="GO" id="GO:0005829">
    <property type="term" value="C:cytosol"/>
    <property type="evidence" value="ECO:0007669"/>
    <property type="project" value="TreeGrafter"/>
</dbReference>
<evidence type="ECO:0000256" key="8">
    <source>
        <dbReference type="RuleBase" id="RU003844"/>
    </source>
</evidence>
<feature type="compositionally biased region" description="Basic and acidic residues" evidence="11">
    <location>
        <begin position="201"/>
        <end position="219"/>
    </location>
</feature>
<dbReference type="FunFam" id="2.40.160.120:FF:000002">
    <property type="entry name" value="Oxysterol-binding protein"/>
    <property type="match status" value="1"/>
</dbReference>
<accession>A0A2R5LC43</accession>
<evidence type="ECO:0000259" key="12">
    <source>
        <dbReference type="PROSITE" id="PS50003"/>
    </source>
</evidence>
<dbReference type="FunFam" id="3.30.70.3490:FF:000001">
    <property type="entry name" value="Oxysterol-binding protein"/>
    <property type="match status" value="1"/>
</dbReference>
<evidence type="ECO:0000256" key="3">
    <source>
        <dbReference type="ARBA" id="ARBA00022553"/>
    </source>
</evidence>
<organism evidence="13">
    <name type="scientific">Ornithodoros turicata</name>
    <dbReference type="NCBI Taxonomy" id="34597"/>
    <lineage>
        <taxon>Eukaryota</taxon>
        <taxon>Metazoa</taxon>
        <taxon>Ecdysozoa</taxon>
        <taxon>Arthropoda</taxon>
        <taxon>Chelicerata</taxon>
        <taxon>Arachnida</taxon>
        <taxon>Acari</taxon>
        <taxon>Parasitiformes</taxon>
        <taxon>Ixodida</taxon>
        <taxon>Ixodoidea</taxon>
        <taxon>Argasidae</taxon>
        <taxon>Ornithodorinae</taxon>
        <taxon>Ornithodoros</taxon>
    </lineage>
</organism>
<feature type="coiled-coil region" evidence="10">
    <location>
        <begin position="137"/>
        <end position="164"/>
    </location>
</feature>
<keyword evidence="10" id="KW-0175">Coiled coil</keyword>
<dbReference type="EMBL" id="GGLE01002791">
    <property type="protein sequence ID" value="MBY06917.1"/>
    <property type="molecule type" value="Transcribed_RNA"/>
</dbReference>
<dbReference type="PROSITE" id="PS01013">
    <property type="entry name" value="OSBP"/>
    <property type="match status" value="1"/>
</dbReference>
<dbReference type="InterPro" id="IPR001849">
    <property type="entry name" value="PH_domain"/>
</dbReference>
<dbReference type="FunFam" id="1.10.287.2720:FF:000001">
    <property type="entry name" value="Oxysterol-binding OBPalpha"/>
    <property type="match status" value="1"/>
</dbReference>
<dbReference type="Pfam" id="PF01237">
    <property type="entry name" value="Oxysterol_BP"/>
    <property type="match status" value="2"/>
</dbReference>
<keyword evidence="4 9" id="KW-0445">Lipid transport</keyword>
<dbReference type="GO" id="GO:0016020">
    <property type="term" value="C:membrane"/>
    <property type="evidence" value="ECO:0007669"/>
    <property type="project" value="TreeGrafter"/>
</dbReference>
<evidence type="ECO:0000256" key="9">
    <source>
        <dbReference type="RuleBase" id="RU003845"/>
    </source>
</evidence>
<evidence type="ECO:0000313" key="13">
    <source>
        <dbReference type="EMBL" id="MBY06917.1"/>
    </source>
</evidence>
<feature type="domain" description="PH" evidence="12">
    <location>
        <begin position="3"/>
        <end position="100"/>
    </location>
</feature>
<dbReference type="CDD" id="cd13290">
    <property type="entry name" value="PH_ORP9"/>
    <property type="match status" value="1"/>
</dbReference>
<keyword evidence="2 9" id="KW-0813">Transport</keyword>
<feature type="region of interest" description="Disordered" evidence="11">
    <location>
        <begin position="195"/>
        <end position="257"/>
    </location>
</feature>